<sequence>MTWHLPTSVDDVVRTRAERPEAPIVAGGTFLGILVRQGLVEADEWISLQRVTELTRMHSAGDLSVGAMVTHRRLELDDTVRTIWPGVAAAFKAVASPRVRNRATMGGVLADADYASDPPSMLVASNAVAEIASVRGTRRVPVEDLIIGHYSTSMEEDELITRVVVPRPTGAAVYRKLRTRSQEDRPASSVAAVVHGETVRVVVGAVSDRPYHFADVCSQWRPGDLDSAREIGEEYASRIDYIDDNRGSAAYRRHVVGVEVRRALMAVAR</sequence>
<dbReference type="PANTHER" id="PTHR42659">
    <property type="entry name" value="XANTHINE DEHYDROGENASE SUBUNIT C-RELATED"/>
    <property type="match status" value="1"/>
</dbReference>
<evidence type="ECO:0000259" key="4">
    <source>
        <dbReference type="PROSITE" id="PS51387"/>
    </source>
</evidence>
<accession>A0ABT4CEP9</accession>
<feature type="domain" description="FAD-binding PCMH-type" evidence="4">
    <location>
        <begin position="1"/>
        <end position="170"/>
    </location>
</feature>
<dbReference type="InterPro" id="IPR036318">
    <property type="entry name" value="FAD-bd_PCMH-like_sf"/>
</dbReference>
<evidence type="ECO:0000256" key="2">
    <source>
        <dbReference type="ARBA" id="ARBA00022827"/>
    </source>
</evidence>
<dbReference type="EMBL" id="JAPPUX010000002">
    <property type="protein sequence ID" value="MCY4726342.1"/>
    <property type="molecule type" value="Genomic_DNA"/>
</dbReference>
<dbReference type="InterPro" id="IPR016167">
    <property type="entry name" value="FAD-bd_PCMH_sub1"/>
</dbReference>
<protein>
    <submittedName>
        <fullName evidence="5">FAD binding domain-containing protein</fullName>
    </submittedName>
</protein>
<dbReference type="InterPro" id="IPR016166">
    <property type="entry name" value="FAD-bd_PCMH"/>
</dbReference>
<evidence type="ECO:0000313" key="6">
    <source>
        <dbReference type="Proteomes" id="UP001074726"/>
    </source>
</evidence>
<dbReference type="Gene3D" id="3.30.43.10">
    <property type="entry name" value="Uridine Diphospho-n-acetylenolpyruvylglucosamine Reductase, domain 2"/>
    <property type="match status" value="1"/>
</dbReference>
<dbReference type="SUPFAM" id="SSF56176">
    <property type="entry name" value="FAD-binding/transporter-associated domain-like"/>
    <property type="match status" value="1"/>
</dbReference>
<dbReference type="InterPro" id="IPR051312">
    <property type="entry name" value="Diverse_Substr_Oxidored"/>
</dbReference>
<dbReference type="SMART" id="SM01092">
    <property type="entry name" value="CO_deh_flav_C"/>
    <property type="match status" value="1"/>
</dbReference>
<keyword evidence="6" id="KW-1185">Reference proteome</keyword>
<dbReference type="PANTHER" id="PTHR42659:SF2">
    <property type="entry name" value="XANTHINE DEHYDROGENASE SUBUNIT C-RELATED"/>
    <property type="match status" value="1"/>
</dbReference>
<evidence type="ECO:0000256" key="1">
    <source>
        <dbReference type="ARBA" id="ARBA00022630"/>
    </source>
</evidence>
<dbReference type="InterPro" id="IPR016169">
    <property type="entry name" value="FAD-bd_PCMH_sub2"/>
</dbReference>
<keyword evidence="3" id="KW-0560">Oxidoreductase</keyword>
<dbReference type="InterPro" id="IPR036683">
    <property type="entry name" value="CO_DH_flav_C_dom_sf"/>
</dbReference>
<reference evidence="5" key="1">
    <citation type="submission" date="2022-08" db="EMBL/GenBank/DDBJ databases">
        <title>Genome sequencing of Nocardioides sp. STR2.</title>
        <authorList>
            <person name="So Y."/>
        </authorList>
    </citation>
    <scope>NUCLEOTIDE SEQUENCE</scope>
    <source>
        <strain evidence="5">STR2</strain>
    </source>
</reference>
<dbReference type="InterPro" id="IPR005107">
    <property type="entry name" value="CO_DH_flav_C"/>
</dbReference>
<organism evidence="5 6">
    <name type="scientific">Nocardioides pini</name>
    <dbReference type="NCBI Taxonomy" id="2975053"/>
    <lineage>
        <taxon>Bacteria</taxon>
        <taxon>Bacillati</taxon>
        <taxon>Actinomycetota</taxon>
        <taxon>Actinomycetes</taxon>
        <taxon>Propionibacteriales</taxon>
        <taxon>Nocardioidaceae</taxon>
        <taxon>Nocardioides</taxon>
    </lineage>
</organism>
<dbReference type="Pfam" id="PF03450">
    <property type="entry name" value="CO_deh_flav_C"/>
    <property type="match status" value="1"/>
</dbReference>
<comment type="caution">
    <text evidence="5">The sequence shown here is derived from an EMBL/GenBank/DDBJ whole genome shotgun (WGS) entry which is preliminary data.</text>
</comment>
<dbReference type="Gene3D" id="3.30.465.10">
    <property type="match status" value="1"/>
</dbReference>
<evidence type="ECO:0000256" key="3">
    <source>
        <dbReference type="ARBA" id="ARBA00023002"/>
    </source>
</evidence>
<keyword evidence="2" id="KW-0274">FAD</keyword>
<dbReference type="Proteomes" id="UP001074726">
    <property type="component" value="Unassembled WGS sequence"/>
</dbReference>
<dbReference type="SUPFAM" id="SSF55447">
    <property type="entry name" value="CO dehydrogenase flavoprotein C-terminal domain-like"/>
    <property type="match status" value="1"/>
</dbReference>
<dbReference type="InterPro" id="IPR002346">
    <property type="entry name" value="Mopterin_DH_FAD-bd"/>
</dbReference>
<evidence type="ECO:0000313" key="5">
    <source>
        <dbReference type="EMBL" id="MCY4726342.1"/>
    </source>
</evidence>
<keyword evidence="1" id="KW-0285">Flavoprotein</keyword>
<dbReference type="Gene3D" id="3.30.390.50">
    <property type="entry name" value="CO dehydrogenase flavoprotein, C-terminal domain"/>
    <property type="match status" value="1"/>
</dbReference>
<name>A0ABT4CEP9_9ACTN</name>
<proteinExistence type="predicted"/>
<gene>
    <name evidence="5" type="ORF">NYO98_08630</name>
</gene>
<dbReference type="Pfam" id="PF00941">
    <property type="entry name" value="FAD_binding_5"/>
    <property type="match status" value="1"/>
</dbReference>
<dbReference type="RefSeq" id="WP_268111192.1">
    <property type="nucleotide sequence ID" value="NZ_JAPPUX010000002.1"/>
</dbReference>
<dbReference type="PROSITE" id="PS51387">
    <property type="entry name" value="FAD_PCMH"/>
    <property type="match status" value="1"/>
</dbReference>